<feature type="compositionally biased region" description="Low complexity" evidence="1">
    <location>
        <begin position="133"/>
        <end position="147"/>
    </location>
</feature>
<feature type="compositionally biased region" description="Polar residues" evidence="1">
    <location>
        <begin position="203"/>
        <end position="212"/>
    </location>
</feature>
<feature type="region of interest" description="Disordered" evidence="1">
    <location>
        <begin position="380"/>
        <end position="400"/>
    </location>
</feature>
<sequence>MSMFASRPQSSNNLETAETEKAANMDRRFSLLFTGSTSAQPLLTVPPAAQEAAQQQKDDVPPPERKTSPSNASASSQDIPTRIKMDRRFSTLLSLPALSTPPQSQHGEKELALSTKSSKRTIHSLLRRVFSLSSTPTSTPLSRPATSGEAIPIPTPEDLGSRLWADLLDSSPSLASSSPPTRSNTQTVQRSHTVIVPAPASSLKLQSRSRFSQALRGGSGKKKNGGNENREPEVVGILQSRERREGKQFGGRRADSKFSSITSLPSLRSLALPTRDCSSSNGTITVSATSLILLEGCVRRVRRGLKHQEYLTSHLSNNLVFLFGRKETQIGMLKRLRSEEKTSLTSALFRIKESTGRTFLRKAVFLQRSQELVAQLSALLSRSKPGPSEDPEPETGAESSMVEVEDNIFDLLALLREDLKTQRELDRHLHDTLLEAAREKKWAGSAGERSLMRKFVGFVEGRMGALGVAYGRLEGLVGRMEGVERGV</sequence>
<dbReference type="RefSeq" id="XP_024740516.1">
    <property type="nucleotide sequence ID" value="XM_024882684.1"/>
</dbReference>
<reference evidence="2" key="1">
    <citation type="submission" date="2016-04" db="EMBL/GenBank/DDBJ databases">
        <title>A degradative enzymes factory behind the ericoid mycorrhizal symbiosis.</title>
        <authorList>
            <consortium name="DOE Joint Genome Institute"/>
            <person name="Martino E."/>
            <person name="Morin E."/>
            <person name="Grelet G."/>
            <person name="Kuo A."/>
            <person name="Kohler A."/>
            <person name="Daghino S."/>
            <person name="Barry K."/>
            <person name="Choi C."/>
            <person name="Cichocki N."/>
            <person name="Clum A."/>
            <person name="Copeland A."/>
            <person name="Hainaut M."/>
            <person name="Haridas S."/>
            <person name="Labutti K."/>
            <person name="Lindquist E."/>
            <person name="Lipzen A."/>
            <person name="Khouja H.-R."/>
            <person name="Murat C."/>
            <person name="Ohm R."/>
            <person name="Olson A."/>
            <person name="Spatafora J."/>
            <person name="Veneault-Fourrey C."/>
            <person name="Henrissat B."/>
            <person name="Grigoriev I."/>
            <person name="Martin F."/>
            <person name="Perotto S."/>
        </authorList>
    </citation>
    <scope>NUCLEOTIDE SEQUENCE [LARGE SCALE GENOMIC DNA]</scope>
    <source>
        <strain evidence="2">E</strain>
    </source>
</reference>
<feature type="region of interest" description="Disordered" evidence="1">
    <location>
        <begin position="1"/>
        <end position="22"/>
    </location>
</feature>
<evidence type="ECO:0000313" key="2">
    <source>
        <dbReference type="EMBL" id="PMD63612.1"/>
    </source>
</evidence>
<feature type="region of interest" description="Disordered" evidence="1">
    <location>
        <begin position="133"/>
        <end position="158"/>
    </location>
</feature>
<keyword evidence="3" id="KW-1185">Reference proteome</keyword>
<dbReference type="InParanoid" id="A0A2J6TKU6"/>
<accession>A0A2J6TKU6</accession>
<dbReference type="OrthoDB" id="3562035at2759"/>
<dbReference type="EMBL" id="KZ613780">
    <property type="protein sequence ID" value="PMD63612.1"/>
    <property type="molecule type" value="Genomic_DNA"/>
</dbReference>
<organism evidence="2 3">
    <name type="scientific">Hyaloscypha bicolor E</name>
    <dbReference type="NCBI Taxonomy" id="1095630"/>
    <lineage>
        <taxon>Eukaryota</taxon>
        <taxon>Fungi</taxon>
        <taxon>Dikarya</taxon>
        <taxon>Ascomycota</taxon>
        <taxon>Pezizomycotina</taxon>
        <taxon>Leotiomycetes</taxon>
        <taxon>Helotiales</taxon>
        <taxon>Hyaloscyphaceae</taxon>
        <taxon>Hyaloscypha</taxon>
        <taxon>Hyaloscypha bicolor</taxon>
    </lineage>
</organism>
<feature type="compositionally biased region" description="Low complexity" evidence="1">
    <location>
        <begin position="170"/>
        <end position="180"/>
    </location>
</feature>
<gene>
    <name evidence="2" type="ORF">K444DRAFT_626687</name>
</gene>
<name>A0A2J6TKU6_9HELO</name>
<feature type="compositionally biased region" description="Polar residues" evidence="1">
    <location>
        <begin position="181"/>
        <end position="192"/>
    </location>
</feature>
<dbReference type="AlphaFoldDB" id="A0A2J6TKU6"/>
<protein>
    <submittedName>
        <fullName evidence="2">Uncharacterized protein</fullName>
    </submittedName>
</protein>
<evidence type="ECO:0000256" key="1">
    <source>
        <dbReference type="SAM" id="MobiDB-lite"/>
    </source>
</evidence>
<feature type="region of interest" description="Disordered" evidence="1">
    <location>
        <begin position="170"/>
        <end position="234"/>
    </location>
</feature>
<feature type="region of interest" description="Disordered" evidence="1">
    <location>
        <begin position="95"/>
        <end position="117"/>
    </location>
</feature>
<feature type="compositionally biased region" description="Low complexity" evidence="1">
    <location>
        <begin position="95"/>
        <end position="105"/>
    </location>
</feature>
<feature type="region of interest" description="Disordered" evidence="1">
    <location>
        <begin position="40"/>
        <end position="82"/>
    </location>
</feature>
<evidence type="ECO:0000313" key="3">
    <source>
        <dbReference type="Proteomes" id="UP000235371"/>
    </source>
</evidence>
<proteinExistence type="predicted"/>
<dbReference type="Proteomes" id="UP000235371">
    <property type="component" value="Unassembled WGS sequence"/>
</dbReference>
<feature type="compositionally biased region" description="Basic and acidic residues" evidence="1">
    <location>
        <begin position="56"/>
        <end position="67"/>
    </location>
</feature>
<feature type="compositionally biased region" description="Polar residues" evidence="1">
    <location>
        <begin position="7"/>
        <end position="16"/>
    </location>
</feature>
<feature type="compositionally biased region" description="Polar residues" evidence="1">
    <location>
        <begin position="68"/>
        <end position="79"/>
    </location>
</feature>
<dbReference type="GeneID" id="36590761"/>